<comment type="caution">
    <text evidence="1">The sequence shown here is derived from an EMBL/GenBank/DDBJ whole genome shotgun (WGS) entry which is preliminary data.</text>
</comment>
<gene>
    <name evidence="1" type="ORF">PDJAM_G00196180</name>
</gene>
<protein>
    <submittedName>
        <fullName evidence="1">Uncharacterized protein</fullName>
    </submittedName>
</protein>
<reference evidence="1" key="1">
    <citation type="submission" date="2020-02" db="EMBL/GenBank/DDBJ databases">
        <title>Genome sequencing of the panga catfish, Pangasius djambal.</title>
        <authorList>
            <person name="Wen M."/>
            <person name="Zahm M."/>
            <person name="Roques C."/>
            <person name="Cabau C."/>
            <person name="Klopp C."/>
            <person name="Donnadieu C."/>
            <person name="Jouanno E."/>
            <person name="Avarre J.-C."/>
            <person name="Campet M."/>
            <person name="Ha T."/>
            <person name="Dugue R."/>
            <person name="Lampietro C."/>
            <person name="Louis A."/>
            <person name="Herpin A."/>
            <person name="Echchiki A."/>
            <person name="Berthelot C."/>
            <person name="Parey E."/>
            <person name="Roest-Crollius H."/>
            <person name="Braasch I."/>
            <person name="Postlethwait J.H."/>
            <person name="Bobe J."/>
            <person name="Montfort J."/>
            <person name="Bouchez O."/>
            <person name="Begum T."/>
            <person name="Schartl M."/>
            <person name="Gustiano R."/>
            <person name="Guiguen Y."/>
        </authorList>
    </citation>
    <scope>NUCLEOTIDE SEQUENCE</scope>
    <source>
        <strain evidence="1">Pdj_M5554</strain>
    </source>
</reference>
<proteinExistence type="predicted"/>
<sequence length="88" mass="10249">MSSYTMMNENCMILSWVVLQSESEQSLESMYCGLANRSSAAGIPKAKYQWVDRDCCAAFRVMDPAPYEHLQWDYHREPQEFMCLLPEV</sequence>
<keyword evidence="2" id="KW-1185">Reference proteome</keyword>
<evidence type="ECO:0000313" key="2">
    <source>
        <dbReference type="Proteomes" id="UP000830395"/>
    </source>
</evidence>
<organism evidence="1 2">
    <name type="scientific">Pangasius djambal</name>
    <dbReference type="NCBI Taxonomy" id="1691987"/>
    <lineage>
        <taxon>Eukaryota</taxon>
        <taxon>Metazoa</taxon>
        <taxon>Chordata</taxon>
        <taxon>Craniata</taxon>
        <taxon>Vertebrata</taxon>
        <taxon>Euteleostomi</taxon>
        <taxon>Actinopterygii</taxon>
        <taxon>Neopterygii</taxon>
        <taxon>Teleostei</taxon>
        <taxon>Ostariophysi</taxon>
        <taxon>Siluriformes</taxon>
        <taxon>Pangasiidae</taxon>
        <taxon>Pangasius</taxon>
    </lineage>
</organism>
<dbReference type="EMBL" id="CM040978">
    <property type="protein sequence ID" value="MCJ8731167.1"/>
    <property type="molecule type" value="Genomic_DNA"/>
</dbReference>
<name>A0ACC5Y744_9TELE</name>
<accession>A0ACC5Y744</accession>
<evidence type="ECO:0000313" key="1">
    <source>
        <dbReference type="EMBL" id="MCJ8731167.1"/>
    </source>
</evidence>
<dbReference type="Proteomes" id="UP000830395">
    <property type="component" value="Chromosome 4"/>
</dbReference>